<sequence length="621" mass="67441">MSYDIDVLIVGAGPTGLMLANELTAFGISLRIVDKAPIRSDKSRAIVVQSRGLELLNRHGLGQALMARGTVGQGIDIHVYGRHAASLNISDFDFKDTAFSDTLLASQADTEDLLESHLLNKLGPDHRGIERPATILSIVADADGVNVELIHGEDSETSTDIEKLRCRYVVGCDGAHSSVRHAANIAFEGDAYLQSFMLCDAHIKNWDDRPKGRTQMFWDKGFMTLLPYAESKGIVRLIACRPLPVDAAAETRAQQEQPTLETFQQFFADTAHFHGENMPELCDPVWVTAFRLHHRVAAAYQSGRLLLAGDAAHIHSPAGGQGMNTGLGDAANLGWKLAAAVRAAQSSKATTSTLGLTDTLLLSYNAERRPIGERLLKTTDKMFIAATTATPFFVWLRNNVLRFIAPLVVRVRRRREQIIGSMNQLRVRYRRSPVVGTAPGWKGVVRGGDRAPDGKVIAAGAGISDVSHLLEHLWQGGKGITSYHLLLFTGTPSTSWFASVASKAAVASATTKSIVAAAESASTTLAPVGFDATVAHIIAGSPEQAEAFVEQEQRSVFVDKDVYLHGRYGFGSKPGYALVRPDGHVEHVGWLTSLPQLTEWVDDRGAATAAAKASRPWWKWW</sequence>
<dbReference type="Gene3D" id="3.50.50.60">
    <property type="entry name" value="FAD/NAD(P)-binding domain"/>
    <property type="match status" value="1"/>
</dbReference>
<dbReference type="InterPro" id="IPR036188">
    <property type="entry name" value="FAD/NAD-bd_sf"/>
</dbReference>
<dbReference type="PANTHER" id="PTHR43004:SF19">
    <property type="entry name" value="BINDING MONOOXYGENASE, PUTATIVE (JCVI)-RELATED"/>
    <property type="match status" value="1"/>
</dbReference>
<evidence type="ECO:0000259" key="5">
    <source>
        <dbReference type="Pfam" id="PF01494"/>
    </source>
</evidence>
<dbReference type="PANTHER" id="PTHR43004">
    <property type="entry name" value="TRK SYSTEM POTASSIUM UPTAKE PROTEIN"/>
    <property type="match status" value="1"/>
</dbReference>
<accession>A0ABR3YXT0</accession>
<keyword evidence="3" id="KW-0274">FAD</keyword>
<evidence type="ECO:0000256" key="4">
    <source>
        <dbReference type="ARBA" id="ARBA00023002"/>
    </source>
</evidence>
<protein>
    <recommendedName>
        <fullName evidence="5">FAD-binding domain-containing protein</fullName>
    </recommendedName>
</protein>
<comment type="caution">
    <text evidence="6">The sequence shown here is derived from an EMBL/GenBank/DDBJ whole genome shotgun (WGS) entry which is preliminary data.</text>
</comment>
<evidence type="ECO:0000256" key="3">
    <source>
        <dbReference type="ARBA" id="ARBA00022827"/>
    </source>
</evidence>
<comment type="cofactor">
    <cofactor evidence="1">
        <name>FAD</name>
        <dbReference type="ChEBI" id="CHEBI:57692"/>
    </cofactor>
</comment>
<keyword evidence="7" id="KW-1185">Reference proteome</keyword>
<dbReference type="SUPFAM" id="SSF51905">
    <property type="entry name" value="FAD/NAD(P)-binding domain"/>
    <property type="match status" value="1"/>
</dbReference>
<dbReference type="Pfam" id="PF01494">
    <property type="entry name" value="FAD_binding_3"/>
    <property type="match status" value="1"/>
</dbReference>
<dbReference type="InterPro" id="IPR002938">
    <property type="entry name" value="FAD-bd"/>
</dbReference>
<name>A0ABR3YXT0_9PEZI</name>
<keyword evidence="4" id="KW-0560">Oxidoreductase</keyword>
<evidence type="ECO:0000313" key="7">
    <source>
        <dbReference type="Proteomes" id="UP001583186"/>
    </source>
</evidence>
<dbReference type="InterPro" id="IPR050641">
    <property type="entry name" value="RIFMO-like"/>
</dbReference>
<organism evidence="6 7">
    <name type="scientific">Sporothrix stenoceras</name>
    <dbReference type="NCBI Taxonomy" id="5173"/>
    <lineage>
        <taxon>Eukaryota</taxon>
        <taxon>Fungi</taxon>
        <taxon>Dikarya</taxon>
        <taxon>Ascomycota</taxon>
        <taxon>Pezizomycotina</taxon>
        <taxon>Sordariomycetes</taxon>
        <taxon>Sordariomycetidae</taxon>
        <taxon>Ophiostomatales</taxon>
        <taxon>Ophiostomataceae</taxon>
        <taxon>Sporothrix</taxon>
    </lineage>
</organism>
<evidence type="ECO:0000313" key="6">
    <source>
        <dbReference type="EMBL" id="KAL1893043.1"/>
    </source>
</evidence>
<dbReference type="Proteomes" id="UP001583186">
    <property type="component" value="Unassembled WGS sequence"/>
</dbReference>
<keyword evidence="2" id="KW-0285">Flavoprotein</keyword>
<feature type="domain" description="FAD-binding" evidence="5">
    <location>
        <begin position="5"/>
        <end position="377"/>
    </location>
</feature>
<dbReference type="InterPro" id="IPR038220">
    <property type="entry name" value="PHOX_C_sf"/>
</dbReference>
<evidence type="ECO:0000256" key="2">
    <source>
        <dbReference type="ARBA" id="ARBA00022630"/>
    </source>
</evidence>
<dbReference type="Gene3D" id="3.40.30.20">
    <property type="match status" value="1"/>
</dbReference>
<evidence type="ECO:0000256" key="1">
    <source>
        <dbReference type="ARBA" id="ARBA00001974"/>
    </source>
</evidence>
<dbReference type="PRINTS" id="PR00420">
    <property type="entry name" value="RNGMNOXGNASE"/>
</dbReference>
<proteinExistence type="predicted"/>
<dbReference type="EMBL" id="JAWCUI010000040">
    <property type="protein sequence ID" value="KAL1893043.1"/>
    <property type="molecule type" value="Genomic_DNA"/>
</dbReference>
<dbReference type="Gene3D" id="3.30.70.2450">
    <property type="match status" value="1"/>
</dbReference>
<gene>
    <name evidence="6" type="ORF">Sste5346_006724</name>
</gene>
<reference evidence="6 7" key="1">
    <citation type="journal article" date="2024" name="IMA Fungus">
        <title>IMA Genome - F19 : A genome assembly and annotation guide to empower mycologists, including annotated draft genome sequences of Ceratocystis pirilliformis, Diaporthe australafricana, Fusarium ophioides, Paecilomyces lecythidis, and Sporothrix stenoceras.</title>
        <authorList>
            <person name="Aylward J."/>
            <person name="Wilson A.M."/>
            <person name="Visagie C.M."/>
            <person name="Spraker J."/>
            <person name="Barnes I."/>
            <person name="Buitendag C."/>
            <person name="Ceriani C."/>
            <person name="Del Mar Angel L."/>
            <person name="du Plessis D."/>
            <person name="Fuchs T."/>
            <person name="Gasser K."/>
            <person name="Kramer D."/>
            <person name="Li W."/>
            <person name="Munsamy K."/>
            <person name="Piso A."/>
            <person name="Price J.L."/>
            <person name="Sonnekus B."/>
            <person name="Thomas C."/>
            <person name="van der Nest A."/>
            <person name="van Dijk A."/>
            <person name="van Heerden A."/>
            <person name="van Vuuren N."/>
            <person name="Yilmaz N."/>
            <person name="Duong T.A."/>
            <person name="van der Merwe N.A."/>
            <person name="Wingfield M.J."/>
            <person name="Wingfield B.D."/>
        </authorList>
    </citation>
    <scope>NUCLEOTIDE SEQUENCE [LARGE SCALE GENOMIC DNA]</scope>
    <source>
        <strain evidence="6 7">CMW 5346</strain>
    </source>
</reference>